<protein>
    <submittedName>
        <fullName evidence="3">50S ribosome-binding GTPase</fullName>
    </submittedName>
</protein>
<sequence length="452" mass="48685">MNTLRIAVVGHSNTGKTSLLRTLLRDRDFGQVADRAGTTRHVEGARLQIGEQDALELFDTPGLEDPSGLRDYLDQLCPSHERLDGPARIERFLASAEATRRYEQEAKVLRQLLASDAGLYVLDSRDPVLGKHQDELAILAHCARPLLPVLNFASAPAQRRDAWQTALRRAGLHASVSFDSVAPPADGEAQLYASLGLLLGRQQSVLAALSQQLDEQRQQRQQAGLRLLANLLLDAAAWRQQVAESAAEQAISTLQNELKRREQACVEQLLALYGFHRDDALPDHLPLIAGRWGDDLFNPETLKQLGIKVGSGMAAGAATGVGIDLMVGGITLGAAALLGALAGGGVQTARNYGQRLLGKLRGARELTVDDVLLRLLAARGLWLLQALNARGHAATAQLQGHTPEAPWADALPSALQDARAHPEWCSWIASASSGERLLALEALLRNLSTTAD</sequence>
<reference evidence="3 4" key="1">
    <citation type="submission" date="2016-10" db="EMBL/GenBank/DDBJ databases">
        <authorList>
            <person name="de Groot N.N."/>
        </authorList>
    </citation>
    <scope>NUCLEOTIDE SEQUENCE [LARGE SCALE GENOMIC DNA]</scope>
    <source>
        <strain evidence="3 4">JCM 19513</strain>
    </source>
</reference>
<dbReference type="STRING" id="1429083.GCA_001885685_00609"/>
<dbReference type="AlphaFoldDB" id="A0A1H7F5G6"/>
<evidence type="ECO:0000313" key="3">
    <source>
        <dbReference type="EMBL" id="SEK18395.1"/>
    </source>
</evidence>
<dbReference type="GO" id="GO:0002098">
    <property type="term" value="P:tRNA wobble uridine modification"/>
    <property type="evidence" value="ECO:0007669"/>
    <property type="project" value="TreeGrafter"/>
</dbReference>
<feature type="coiled-coil region" evidence="1">
    <location>
        <begin position="199"/>
        <end position="264"/>
    </location>
</feature>
<accession>A0A1H7F5G6</accession>
<dbReference type="Proteomes" id="UP000185766">
    <property type="component" value="Unassembled WGS sequence"/>
</dbReference>
<gene>
    <name evidence="3" type="ORF">SAMN05216214_10111</name>
</gene>
<evidence type="ECO:0000259" key="2">
    <source>
        <dbReference type="Pfam" id="PF01926"/>
    </source>
</evidence>
<dbReference type="EMBL" id="FOAS01000001">
    <property type="protein sequence ID" value="SEK18395.1"/>
    <property type="molecule type" value="Genomic_DNA"/>
</dbReference>
<dbReference type="Gene3D" id="3.40.50.300">
    <property type="entry name" value="P-loop containing nucleotide triphosphate hydrolases"/>
    <property type="match status" value="1"/>
</dbReference>
<dbReference type="InterPro" id="IPR027417">
    <property type="entry name" value="P-loop_NTPase"/>
</dbReference>
<dbReference type="InterPro" id="IPR006073">
    <property type="entry name" value="GTP-bd"/>
</dbReference>
<evidence type="ECO:0000313" key="4">
    <source>
        <dbReference type="Proteomes" id="UP000185766"/>
    </source>
</evidence>
<dbReference type="Pfam" id="PF01926">
    <property type="entry name" value="MMR_HSR1"/>
    <property type="match status" value="1"/>
</dbReference>
<dbReference type="SUPFAM" id="SSF52540">
    <property type="entry name" value="P-loop containing nucleoside triphosphate hydrolases"/>
    <property type="match status" value="1"/>
</dbReference>
<dbReference type="InterPro" id="IPR021871">
    <property type="entry name" value="DUF3482"/>
</dbReference>
<keyword evidence="4" id="KW-1185">Reference proteome</keyword>
<feature type="domain" description="G" evidence="2">
    <location>
        <begin position="5"/>
        <end position="150"/>
    </location>
</feature>
<dbReference type="PANTHER" id="PTHR42714:SF7">
    <property type="entry name" value="G DOMAIN-CONTAINING PROTEIN"/>
    <property type="match status" value="1"/>
</dbReference>
<dbReference type="GO" id="GO:0005525">
    <property type="term" value="F:GTP binding"/>
    <property type="evidence" value="ECO:0007669"/>
    <property type="project" value="InterPro"/>
</dbReference>
<dbReference type="GO" id="GO:0005829">
    <property type="term" value="C:cytosol"/>
    <property type="evidence" value="ECO:0007669"/>
    <property type="project" value="TreeGrafter"/>
</dbReference>
<dbReference type="PANTHER" id="PTHR42714">
    <property type="entry name" value="TRNA MODIFICATION GTPASE GTPBP3"/>
    <property type="match status" value="1"/>
</dbReference>
<organism evidence="3 4">
    <name type="scientific">Atopomonas hussainii</name>
    <dbReference type="NCBI Taxonomy" id="1429083"/>
    <lineage>
        <taxon>Bacteria</taxon>
        <taxon>Pseudomonadati</taxon>
        <taxon>Pseudomonadota</taxon>
        <taxon>Gammaproteobacteria</taxon>
        <taxon>Pseudomonadales</taxon>
        <taxon>Pseudomonadaceae</taxon>
        <taxon>Atopomonas</taxon>
    </lineage>
</organism>
<name>A0A1H7F5G6_9GAMM</name>
<dbReference type="GO" id="GO:0030488">
    <property type="term" value="P:tRNA methylation"/>
    <property type="evidence" value="ECO:0007669"/>
    <property type="project" value="TreeGrafter"/>
</dbReference>
<evidence type="ECO:0000256" key="1">
    <source>
        <dbReference type="SAM" id="Coils"/>
    </source>
</evidence>
<dbReference type="Pfam" id="PF11981">
    <property type="entry name" value="DUF3482"/>
    <property type="match status" value="1"/>
</dbReference>
<dbReference type="RefSeq" id="WP_074863879.1">
    <property type="nucleotide sequence ID" value="NZ_FOAS01000001.1"/>
</dbReference>
<keyword evidence="1" id="KW-0175">Coiled coil</keyword>
<proteinExistence type="predicted"/>